<gene>
    <name evidence="2" type="ORF">EYF80_060925</name>
</gene>
<feature type="compositionally biased region" description="Basic and acidic residues" evidence="1">
    <location>
        <begin position="44"/>
        <end position="53"/>
    </location>
</feature>
<sequence>MEIFWNLMKLLPQRAAGCCTETEETVESFGVSLGETLRVQPDLSSRRGAESPRRAALQAVSLTSGEQPV</sequence>
<name>A0A4Z2EJ01_9TELE</name>
<protein>
    <submittedName>
        <fullName evidence="2">Uncharacterized protein</fullName>
    </submittedName>
</protein>
<dbReference type="AlphaFoldDB" id="A0A4Z2EJ01"/>
<evidence type="ECO:0000256" key="1">
    <source>
        <dbReference type="SAM" id="MobiDB-lite"/>
    </source>
</evidence>
<proteinExistence type="predicted"/>
<feature type="region of interest" description="Disordered" evidence="1">
    <location>
        <begin position="42"/>
        <end position="69"/>
    </location>
</feature>
<evidence type="ECO:0000313" key="3">
    <source>
        <dbReference type="Proteomes" id="UP000314294"/>
    </source>
</evidence>
<reference evidence="2 3" key="1">
    <citation type="submission" date="2019-03" db="EMBL/GenBank/DDBJ databases">
        <title>First draft genome of Liparis tanakae, snailfish: a comprehensive survey of snailfish specific genes.</title>
        <authorList>
            <person name="Kim W."/>
            <person name="Song I."/>
            <person name="Jeong J.-H."/>
            <person name="Kim D."/>
            <person name="Kim S."/>
            <person name="Ryu S."/>
            <person name="Song J.Y."/>
            <person name="Lee S.K."/>
        </authorList>
    </citation>
    <scope>NUCLEOTIDE SEQUENCE [LARGE SCALE GENOMIC DNA]</scope>
    <source>
        <tissue evidence="2">Muscle</tissue>
    </source>
</reference>
<feature type="compositionally biased region" description="Polar residues" evidence="1">
    <location>
        <begin position="60"/>
        <end position="69"/>
    </location>
</feature>
<comment type="caution">
    <text evidence="2">The sequence shown here is derived from an EMBL/GenBank/DDBJ whole genome shotgun (WGS) entry which is preliminary data.</text>
</comment>
<dbReference type="EMBL" id="SRLO01006273">
    <property type="protein sequence ID" value="TNN28927.1"/>
    <property type="molecule type" value="Genomic_DNA"/>
</dbReference>
<dbReference type="Proteomes" id="UP000314294">
    <property type="component" value="Unassembled WGS sequence"/>
</dbReference>
<organism evidence="2 3">
    <name type="scientific">Liparis tanakae</name>
    <name type="common">Tanaka's snailfish</name>
    <dbReference type="NCBI Taxonomy" id="230148"/>
    <lineage>
        <taxon>Eukaryota</taxon>
        <taxon>Metazoa</taxon>
        <taxon>Chordata</taxon>
        <taxon>Craniata</taxon>
        <taxon>Vertebrata</taxon>
        <taxon>Euteleostomi</taxon>
        <taxon>Actinopterygii</taxon>
        <taxon>Neopterygii</taxon>
        <taxon>Teleostei</taxon>
        <taxon>Neoteleostei</taxon>
        <taxon>Acanthomorphata</taxon>
        <taxon>Eupercaria</taxon>
        <taxon>Perciformes</taxon>
        <taxon>Cottioidei</taxon>
        <taxon>Cottales</taxon>
        <taxon>Liparidae</taxon>
        <taxon>Liparis</taxon>
    </lineage>
</organism>
<accession>A0A4Z2EJ01</accession>
<evidence type="ECO:0000313" key="2">
    <source>
        <dbReference type="EMBL" id="TNN28927.1"/>
    </source>
</evidence>
<keyword evidence="3" id="KW-1185">Reference proteome</keyword>